<dbReference type="SUPFAM" id="SSF51735">
    <property type="entry name" value="NAD(P)-binding Rossmann-fold domains"/>
    <property type="match status" value="1"/>
</dbReference>
<dbReference type="EMBL" id="FWFZ01000015">
    <property type="protein sequence ID" value="SLN61933.1"/>
    <property type="molecule type" value="Genomic_DNA"/>
</dbReference>
<evidence type="ECO:0000256" key="1">
    <source>
        <dbReference type="ARBA" id="ARBA00006484"/>
    </source>
</evidence>
<dbReference type="InterPro" id="IPR002347">
    <property type="entry name" value="SDR_fam"/>
</dbReference>
<name>A0A1Y5TEB2_9RHOB</name>
<dbReference type="Proteomes" id="UP000193900">
    <property type="component" value="Unassembled WGS sequence"/>
</dbReference>
<evidence type="ECO:0000256" key="3">
    <source>
        <dbReference type="RuleBase" id="RU000363"/>
    </source>
</evidence>
<accession>A0A1Y5TEB2</accession>
<feature type="domain" description="Ketoreductase" evidence="4">
    <location>
        <begin position="8"/>
        <end position="187"/>
    </location>
</feature>
<dbReference type="AlphaFoldDB" id="A0A1Y5TEB2"/>
<protein>
    <submittedName>
        <fullName evidence="5">3-oxoacyl-[acyl-carrier-protein] reductase FabG</fullName>
        <ecNumber evidence="5">1.1.1.100</ecNumber>
    </submittedName>
</protein>
<reference evidence="5 6" key="1">
    <citation type="submission" date="2017-03" db="EMBL/GenBank/DDBJ databases">
        <authorList>
            <person name="Afonso C.L."/>
            <person name="Miller P.J."/>
            <person name="Scott M.A."/>
            <person name="Spackman E."/>
            <person name="Goraichik I."/>
            <person name="Dimitrov K.M."/>
            <person name="Suarez D.L."/>
            <person name="Swayne D.E."/>
        </authorList>
    </citation>
    <scope>NUCLEOTIDE SEQUENCE [LARGE SCALE GENOMIC DNA]</scope>
    <source>
        <strain evidence="5 6">CECT 7023</strain>
    </source>
</reference>
<keyword evidence="2 5" id="KW-0560">Oxidoreductase</keyword>
<proteinExistence type="inferred from homology"/>
<sequence length="249" mass="26097">MTQKLKGRTALVTGGSRGIGAAIAVSFAEECADVVFCHHDDPEGARLVESRIAALDRRVASVQGDVADPVALTRLWEAAAAFGPVDILVNNAGTGGDQPFDEISVADFDKMIAVNLRAQFLLSQLALAGMRRRRWGRIINIASQLAYKGAPGLTHYSASKAGVVGFTRALAAEVVKDGILVNAIAPGPVETALTDALSPEWQAWKMAQLPIGRFGQPAEIAPTAVLLASSGGDYYVGQTLSPNGGDVFL</sequence>
<dbReference type="OrthoDB" id="9804774at2"/>
<dbReference type="InterPro" id="IPR020904">
    <property type="entry name" value="Sc_DH/Rdtase_CS"/>
</dbReference>
<dbReference type="SMART" id="SM00822">
    <property type="entry name" value="PKS_KR"/>
    <property type="match status" value="1"/>
</dbReference>
<keyword evidence="6" id="KW-1185">Reference proteome</keyword>
<dbReference type="InterPro" id="IPR057326">
    <property type="entry name" value="KR_dom"/>
</dbReference>
<dbReference type="PANTHER" id="PTHR42879:SF2">
    <property type="entry name" value="3-OXOACYL-[ACYL-CARRIER-PROTEIN] REDUCTASE FABG"/>
    <property type="match status" value="1"/>
</dbReference>
<evidence type="ECO:0000313" key="6">
    <source>
        <dbReference type="Proteomes" id="UP000193900"/>
    </source>
</evidence>
<dbReference type="GO" id="GO:0004316">
    <property type="term" value="F:3-oxoacyl-[acyl-carrier-protein] reductase (NADPH) activity"/>
    <property type="evidence" value="ECO:0007669"/>
    <property type="project" value="UniProtKB-EC"/>
</dbReference>
<gene>
    <name evidence="5" type="primary">fabG_11</name>
    <name evidence="5" type="ORF">ROA7023_02896</name>
</gene>
<dbReference type="InterPro" id="IPR036291">
    <property type="entry name" value="NAD(P)-bd_dom_sf"/>
</dbReference>
<organism evidence="5 6">
    <name type="scientific">Roseisalinus antarcticus</name>
    <dbReference type="NCBI Taxonomy" id="254357"/>
    <lineage>
        <taxon>Bacteria</taxon>
        <taxon>Pseudomonadati</taxon>
        <taxon>Pseudomonadota</taxon>
        <taxon>Alphaproteobacteria</taxon>
        <taxon>Rhodobacterales</taxon>
        <taxon>Roseobacteraceae</taxon>
        <taxon>Roseisalinus</taxon>
    </lineage>
</organism>
<evidence type="ECO:0000313" key="5">
    <source>
        <dbReference type="EMBL" id="SLN61933.1"/>
    </source>
</evidence>
<dbReference type="InterPro" id="IPR050259">
    <property type="entry name" value="SDR"/>
</dbReference>
<dbReference type="PANTHER" id="PTHR42879">
    <property type="entry name" value="3-OXOACYL-(ACYL-CARRIER-PROTEIN) REDUCTASE"/>
    <property type="match status" value="1"/>
</dbReference>
<dbReference type="FunFam" id="3.40.50.720:FF:000173">
    <property type="entry name" value="3-oxoacyl-[acyl-carrier protein] reductase"/>
    <property type="match status" value="1"/>
</dbReference>
<evidence type="ECO:0000259" key="4">
    <source>
        <dbReference type="SMART" id="SM00822"/>
    </source>
</evidence>
<dbReference type="Pfam" id="PF00106">
    <property type="entry name" value="adh_short"/>
    <property type="match status" value="1"/>
</dbReference>
<evidence type="ECO:0000256" key="2">
    <source>
        <dbReference type="ARBA" id="ARBA00023002"/>
    </source>
</evidence>
<dbReference type="EC" id="1.1.1.100" evidence="5"/>
<dbReference type="Gene3D" id="3.40.50.720">
    <property type="entry name" value="NAD(P)-binding Rossmann-like Domain"/>
    <property type="match status" value="1"/>
</dbReference>
<comment type="similarity">
    <text evidence="1 3">Belongs to the short-chain dehydrogenases/reductases (SDR) family.</text>
</comment>
<dbReference type="PROSITE" id="PS00061">
    <property type="entry name" value="ADH_SHORT"/>
    <property type="match status" value="1"/>
</dbReference>
<dbReference type="PRINTS" id="PR00081">
    <property type="entry name" value="GDHRDH"/>
</dbReference>
<dbReference type="PRINTS" id="PR00080">
    <property type="entry name" value="SDRFAMILY"/>
</dbReference>
<dbReference type="RefSeq" id="WP_085879708.1">
    <property type="nucleotide sequence ID" value="NZ_FWFZ01000015.1"/>
</dbReference>
<dbReference type="GO" id="GO:0032787">
    <property type="term" value="P:monocarboxylic acid metabolic process"/>
    <property type="evidence" value="ECO:0007669"/>
    <property type="project" value="UniProtKB-ARBA"/>
</dbReference>